<comment type="catalytic activity">
    <reaction evidence="8">
        <text>dTMP + ATP = dTDP + ADP</text>
        <dbReference type="Rhea" id="RHEA:13517"/>
        <dbReference type="ChEBI" id="CHEBI:30616"/>
        <dbReference type="ChEBI" id="CHEBI:58369"/>
        <dbReference type="ChEBI" id="CHEBI:63528"/>
        <dbReference type="ChEBI" id="CHEBI:456216"/>
        <dbReference type="EC" id="2.7.4.9"/>
    </reaction>
</comment>
<keyword evidence="3" id="KW-0808">Transferase</keyword>
<comment type="caution">
    <text evidence="10">The sequence shown here is derived from an EMBL/GenBank/DDBJ whole genome shotgun (WGS) entry which is preliminary data.</text>
</comment>
<dbReference type="PANTHER" id="PTHR10344:SF4">
    <property type="entry name" value="UMP-CMP KINASE 2, MITOCHONDRIAL"/>
    <property type="match status" value="1"/>
</dbReference>
<dbReference type="CDD" id="cd01672">
    <property type="entry name" value="TMPK"/>
    <property type="match status" value="1"/>
</dbReference>
<sequence length="214" mass="23446">MNKNNPGLFISFEGVEGSGKSTQAKMAADALTKEGRPVVLTAEPGGTPISQAIREVLLDSSHGAMEPVTELLLYAAARRQHLYELILPALDEGKVVITDRFSDSTSAYQGAGRGLEMGLIAELDRMVTGGLKPDLTLIFDIDVEEGLMRNRGAGKRDRLELEDVEFHKRVREGFLDIANNEPERVKIVQVSGDKDEVHEKVMAVIKGVMDPIYL</sequence>
<feature type="domain" description="Thymidylate kinase-like" evidence="9">
    <location>
        <begin position="12"/>
        <end position="201"/>
    </location>
</feature>
<feature type="non-terminal residue" evidence="10">
    <location>
        <position position="214"/>
    </location>
</feature>
<gene>
    <name evidence="10" type="ORF">LCGC14_2223660</name>
</gene>
<dbReference type="AlphaFoldDB" id="A0A0F9G5Q6"/>
<dbReference type="HAMAP" id="MF_00165">
    <property type="entry name" value="Thymidylate_kinase"/>
    <property type="match status" value="1"/>
</dbReference>
<protein>
    <recommendedName>
        <fullName evidence="2">dTMP kinase</fullName>
        <ecNumber evidence="2">2.7.4.9</ecNumber>
    </recommendedName>
</protein>
<keyword evidence="7" id="KW-0067">ATP-binding</keyword>
<dbReference type="GO" id="GO:0006233">
    <property type="term" value="P:dTDP biosynthetic process"/>
    <property type="evidence" value="ECO:0007669"/>
    <property type="project" value="InterPro"/>
</dbReference>
<keyword evidence="6" id="KW-0418">Kinase</keyword>
<evidence type="ECO:0000256" key="1">
    <source>
        <dbReference type="ARBA" id="ARBA00009776"/>
    </source>
</evidence>
<comment type="similarity">
    <text evidence="1">Belongs to the thymidylate kinase family.</text>
</comment>
<dbReference type="EC" id="2.7.4.9" evidence="2"/>
<dbReference type="NCBIfam" id="TIGR00041">
    <property type="entry name" value="DTMP_kinase"/>
    <property type="match status" value="1"/>
</dbReference>
<dbReference type="GO" id="GO:0006227">
    <property type="term" value="P:dUDP biosynthetic process"/>
    <property type="evidence" value="ECO:0007669"/>
    <property type="project" value="TreeGrafter"/>
</dbReference>
<dbReference type="FunFam" id="3.40.50.300:FF:000225">
    <property type="entry name" value="Thymidylate kinase"/>
    <property type="match status" value="1"/>
</dbReference>
<evidence type="ECO:0000256" key="3">
    <source>
        <dbReference type="ARBA" id="ARBA00022679"/>
    </source>
</evidence>
<organism evidence="10">
    <name type="scientific">marine sediment metagenome</name>
    <dbReference type="NCBI Taxonomy" id="412755"/>
    <lineage>
        <taxon>unclassified sequences</taxon>
        <taxon>metagenomes</taxon>
        <taxon>ecological metagenomes</taxon>
    </lineage>
</organism>
<accession>A0A0F9G5Q6</accession>
<dbReference type="InterPro" id="IPR039430">
    <property type="entry name" value="Thymidylate_kin-like_dom"/>
</dbReference>
<dbReference type="InterPro" id="IPR018094">
    <property type="entry name" value="Thymidylate_kinase"/>
</dbReference>
<dbReference type="InterPro" id="IPR027417">
    <property type="entry name" value="P-loop_NTPase"/>
</dbReference>
<dbReference type="SUPFAM" id="SSF52540">
    <property type="entry name" value="P-loop containing nucleoside triphosphate hydrolases"/>
    <property type="match status" value="1"/>
</dbReference>
<dbReference type="GO" id="GO:0005829">
    <property type="term" value="C:cytosol"/>
    <property type="evidence" value="ECO:0007669"/>
    <property type="project" value="TreeGrafter"/>
</dbReference>
<dbReference type="InterPro" id="IPR018095">
    <property type="entry name" value="Thymidylate_kin_CS"/>
</dbReference>
<name>A0A0F9G5Q6_9ZZZZ</name>
<dbReference type="EMBL" id="LAZR01029763">
    <property type="protein sequence ID" value="KKL58607.1"/>
    <property type="molecule type" value="Genomic_DNA"/>
</dbReference>
<dbReference type="PANTHER" id="PTHR10344">
    <property type="entry name" value="THYMIDYLATE KINASE"/>
    <property type="match status" value="1"/>
</dbReference>
<dbReference type="GO" id="GO:0006235">
    <property type="term" value="P:dTTP biosynthetic process"/>
    <property type="evidence" value="ECO:0007669"/>
    <property type="project" value="TreeGrafter"/>
</dbReference>
<keyword evidence="4" id="KW-0545">Nucleotide biosynthesis</keyword>
<evidence type="ECO:0000259" key="9">
    <source>
        <dbReference type="Pfam" id="PF02223"/>
    </source>
</evidence>
<dbReference type="PROSITE" id="PS01331">
    <property type="entry name" value="THYMIDYLATE_KINASE"/>
    <property type="match status" value="1"/>
</dbReference>
<dbReference type="GO" id="GO:0004798">
    <property type="term" value="F:dTMP kinase activity"/>
    <property type="evidence" value="ECO:0007669"/>
    <property type="project" value="UniProtKB-EC"/>
</dbReference>
<evidence type="ECO:0000256" key="7">
    <source>
        <dbReference type="ARBA" id="ARBA00022840"/>
    </source>
</evidence>
<evidence type="ECO:0000256" key="4">
    <source>
        <dbReference type="ARBA" id="ARBA00022727"/>
    </source>
</evidence>
<evidence type="ECO:0000256" key="6">
    <source>
        <dbReference type="ARBA" id="ARBA00022777"/>
    </source>
</evidence>
<evidence type="ECO:0000256" key="8">
    <source>
        <dbReference type="ARBA" id="ARBA00048743"/>
    </source>
</evidence>
<dbReference type="Gene3D" id="3.40.50.300">
    <property type="entry name" value="P-loop containing nucleotide triphosphate hydrolases"/>
    <property type="match status" value="1"/>
</dbReference>
<dbReference type="GO" id="GO:0005524">
    <property type="term" value="F:ATP binding"/>
    <property type="evidence" value="ECO:0007669"/>
    <property type="project" value="UniProtKB-KW"/>
</dbReference>
<evidence type="ECO:0000256" key="5">
    <source>
        <dbReference type="ARBA" id="ARBA00022741"/>
    </source>
</evidence>
<dbReference type="Pfam" id="PF02223">
    <property type="entry name" value="Thymidylate_kin"/>
    <property type="match status" value="1"/>
</dbReference>
<evidence type="ECO:0000313" key="10">
    <source>
        <dbReference type="EMBL" id="KKL58607.1"/>
    </source>
</evidence>
<evidence type="ECO:0000256" key="2">
    <source>
        <dbReference type="ARBA" id="ARBA00012980"/>
    </source>
</evidence>
<reference evidence="10" key="1">
    <citation type="journal article" date="2015" name="Nature">
        <title>Complex archaea that bridge the gap between prokaryotes and eukaryotes.</title>
        <authorList>
            <person name="Spang A."/>
            <person name="Saw J.H."/>
            <person name="Jorgensen S.L."/>
            <person name="Zaremba-Niedzwiedzka K."/>
            <person name="Martijn J."/>
            <person name="Lind A.E."/>
            <person name="van Eijk R."/>
            <person name="Schleper C."/>
            <person name="Guy L."/>
            <person name="Ettema T.J."/>
        </authorList>
    </citation>
    <scope>NUCLEOTIDE SEQUENCE</scope>
</reference>
<keyword evidence="5" id="KW-0547">Nucleotide-binding</keyword>
<proteinExistence type="inferred from homology"/>